<dbReference type="EMBL" id="CAJVCE010000001">
    <property type="protein sequence ID" value="CAG7614138.1"/>
    <property type="molecule type" value="Genomic_DNA"/>
</dbReference>
<reference evidence="1 2" key="1">
    <citation type="submission" date="2021-06" db="EMBL/GenBank/DDBJ databases">
        <authorList>
            <person name="Criscuolo A."/>
        </authorList>
    </citation>
    <scope>NUCLEOTIDE SEQUENCE [LARGE SCALE GENOMIC DNA]</scope>
    <source>
        <strain evidence="2">CIP 111802</strain>
    </source>
</reference>
<dbReference type="RefSeq" id="WP_218096449.1">
    <property type="nucleotide sequence ID" value="NZ_CAJVCE010000001.1"/>
</dbReference>
<dbReference type="Pfam" id="PF06224">
    <property type="entry name" value="AlkZ-like"/>
    <property type="match status" value="1"/>
</dbReference>
<organism evidence="1 2">
    <name type="scientific">Paenibacillus allorhizosphaerae</name>
    <dbReference type="NCBI Taxonomy" id="2849866"/>
    <lineage>
        <taxon>Bacteria</taxon>
        <taxon>Bacillati</taxon>
        <taxon>Bacillota</taxon>
        <taxon>Bacilli</taxon>
        <taxon>Bacillales</taxon>
        <taxon>Paenibacillaceae</taxon>
        <taxon>Paenibacillus</taxon>
    </lineage>
</organism>
<dbReference type="Proteomes" id="UP000730618">
    <property type="component" value="Unassembled WGS sequence"/>
</dbReference>
<keyword evidence="2" id="KW-1185">Reference proteome</keyword>
<evidence type="ECO:0008006" key="3">
    <source>
        <dbReference type="Google" id="ProtNLM"/>
    </source>
</evidence>
<dbReference type="PANTHER" id="PTHR38479:SF2">
    <property type="entry name" value="WINGED HELIX DNA-BINDING DOMAIN-CONTAINING PROTEIN"/>
    <property type="match status" value="1"/>
</dbReference>
<evidence type="ECO:0000313" key="1">
    <source>
        <dbReference type="EMBL" id="CAG7614138.1"/>
    </source>
</evidence>
<protein>
    <recommendedName>
        <fullName evidence="3">Winged helix DNA-binding domain-containing protein</fullName>
    </recommendedName>
</protein>
<evidence type="ECO:0000313" key="2">
    <source>
        <dbReference type="Proteomes" id="UP000730618"/>
    </source>
</evidence>
<comment type="caution">
    <text evidence="1">The sequence shown here is derived from an EMBL/GenBank/DDBJ whole genome shotgun (WGS) entry which is preliminary data.</text>
</comment>
<sequence length="361" mass="41041">MANMIIAYRRLLNQRIAWAKQKEPDEVLRGLGGVQAQDYAQALWAIGLRMQDATAADIERAIVNKKIVLTWAIRGTLHFVPAEDVKWMIKLLTPRILAQDKRRLEQLEIDPQLIAQCEALIRDALEDKSRILRPNLMKLLEDAGIDTKNQRGYHLLWYLAQIGLICLGPMEGKQQTFVLLDEWVQHDKKLSVEESLQQLAKRYFTGHGPATLHDFAWWSGLTVAEARQGIEAAQKALHSEKIDGHEYWMGKDSAVETKEQSFVCLLPGYDEYLLGYKDRGAVLAAEHAPLIVPGKNGVFAPMLIVDGQISGVWKRTIKKDGVDLVIHPFTELTCTEDRIIEAARRYSEFIGLRLYQVAIHR</sequence>
<dbReference type="PANTHER" id="PTHR38479">
    <property type="entry name" value="LMO0824 PROTEIN"/>
    <property type="match status" value="1"/>
</dbReference>
<gene>
    <name evidence="1" type="ORF">PAECIP111802_00047</name>
</gene>
<dbReference type="InterPro" id="IPR009351">
    <property type="entry name" value="AlkZ-like"/>
</dbReference>
<accession>A0ABM8V9R6</accession>
<name>A0ABM8V9R6_9BACL</name>
<proteinExistence type="predicted"/>